<dbReference type="Gene3D" id="1.10.3720.10">
    <property type="entry name" value="MetI-like"/>
    <property type="match status" value="1"/>
</dbReference>
<sequence>MNRSVKKTKTDTLFAILSRFYVLFFALLCFLPFLLVISGSITKESSIVHDGFRLIPKEVSFAAYRLAFELPTTTLKAYGISFLITAIGTAASLFLLSMTAYVLQRKDFKLRNVFAFYFYFTTVFGAGLVPWYILIVKYLHLKDNLLVLILPGLFNVIYMIIIRSFMNSIPYSLTESAKIDGAGDFRIYAQLILPLSKPALASMGLFVSLNYWNDFLNALLFIENKNYYPLQFYLYNLLRKQQVLQEMAGMSTAAIQTHVTDMPNDSLKMAMAIVTVIPVLLVYPFVQKYFVKGVMIGAVKG</sequence>
<dbReference type="PANTHER" id="PTHR43744:SF9">
    <property type="entry name" value="POLYGALACTURONAN_RHAMNOGALACTURONAN TRANSPORT SYSTEM PERMEASE PROTEIN YTCP"/>
    <property type="match status" value="1"/>
</dbReference>
<keyword evidence="3" id="KW-1003">Cell membrane</keyword>
<evidence type="ECO:0000256" key="5">
    <source>
        <dbReference type="ARBA" id="ARBA00022989"/>
    </source>
</evidence>
<organism evidence="9 10">
    <name type="scientific">Cohnella endophytica</name>
    <dbReference type="NCBI Taxonomy" id="2419778"/>
    <lineage>
        <taxon>Bacteria</taxon>
        <taxon>Bacillati</taxon>
        <taxon>Bacillota</taxon>
        <taxon>Bacilli</taxon>
        <taxon>Bacillales</taxon>
        <taxon>Paenibacillaceae</taxon>
        <taxon>Cohnella</taxon>
    </lineage>
</organism>
<dbReference type="PANTHER" id="PTHR43744">
    <property type="entry name" value="ABC TRANSPORTER PERMEASE PROTEIN MG189-RELATED-RELATED"/>
    <property type="match status" value="1"/>
</dbReference>
<feature type="transmembrane region" description="Helical" evidence="7">
    <location>
        <begin position="78"/>
        <end position="102"/>
    </location>
</feature>
<dbReference type="InterPro" id="IPR000515">
    <property type="entry name" value="MetI-like"/>
</dbReference>
<protein>
    <submittedName>
        <fullName evidence="9">Carbohydrate ABC transporter permease</fullName>
    </submittedName>
</protein>
<dbReference type="SUPFAM" id="SSF161098">
    <property type="entry name" value="MetI-like"/>
    <property type="match status" value="1"/>
</dbReference>
<dbReference type="PROSITE" id="PS50928">
    <property type="entry name" value="ABC_TM1"/>
    <property type="match status" value="1"/>
</dbReference>
<dbReference type="GO" id="GO:0055085">
    <property type="term" value="P:transmembrane transport"/>
    <property type="evidence" value="ECO:0007669"/>
    <property type="project" value="InterPro"/>
</dbReference>
<evidence type="ECO:0000256" key="3">
    <source>
        <dbReference type="ARBA" id="ARBA00022475"/>
    </source>
</evidence>
<dbReference type="InterPro" id="IPR035906">
    <property type="entry name" value="MetI-like_sf"/>
</dbReference>
<comment type="caution">
    <text evidence="9">The sequence shown here is derived from an EMBL/GenBank/DDBJ whole genome shotgun (WGS) entry which is preliminary data.</text>
</comment>
<evidence type="ECO:0000256" key="4">
    <source>
        <dbReference type="ARBA" id="ARBA00022692"/>
    </source>
</evidence>
<name>A0A494XUY6_9BACL</name>
<evidence type="ECO:0000256" key="2">
    <source>
        <dbReference type="ARBA" id="ARBA00022448"/>
    </source>
</evidence>
<dbReference type="Proteomes" id="UP000282076">
    <property type="component" value="Unassembled WGS sequence"/>
</dbReference>
<keyword evidence="4 7" id="KW-0812">Transmembrane</keyword>
<feature type="transmembrane region" description="Helical" evidence="7">
    <location>
        <begin position="145"/>
        <end position="166"/>
    </location>
</feature>
<proteinExistence type="inferred from homology"/>
<reference evidence="9 10" key="1">
    <citation type="submission" date="2018-10" db="EMBL/GenBank/DDBJ databases">
        <title>Cohnella sp. M2MS4P-1, whole genome shotgun sequence.</title>
        <authorList>
            <person name="Tuo L."/>
        </authorList>
    </citation>
    <scope>NUCLEOTIDE SEQUENCE [LARGE SCALE GENOMIC DNA]</scope>
    <source>
        <strain evidence="9 10">M2MS4P-1</strain>
    </source>
</reference>
<feature type="transmembrane region" description="Helical" evidence="7">
    <location>
        <begin position="114"/>
        <end position="133"/>
    </location>
</feature>
<dbReference type="EMBL" id="RBZM01000005">
    <property type="protein sequence ID" value="RKP54443.1"/>
    <property type="molecule type" value="Genomic_DNA"/>
</dbReference>
<evidence type="ECO:0000313" key="10">
    <source>
        <dbReference type="Proteomes" id="UP000282076"/>
    </source>
</evidence>
<keyword evidence="10" id="KW-1185">Reference proteome</keyword>
<evidence type="ECO:0000259" key="8">
    <source>
        <dbReference type="PROSITE" id="PS50928"/>
    </source>
</evidence>
<keyword evidence="5 7" id="KW-1133">Transmembrane helix</keyword>
<feature type="transmembrane region" description="Helical" evidence="7">
    <location>
        <begin position="269"/>
        <end position="286"/>
    </location>
</feature>
<evidence type="ECO:0000256" key="7">
    <source>
        <dbReference type="RuleBase" id="RU363032"/>
    </source>
</evidence>
<evidence type="ECO:0000313" key="9">
    <source>
        <dbReference type="EMBL" id="RKP54443.1"/>
    </source>
</evidence>
<keyword evidence="2 7" id="KW-0813">Transport</keyword>
<gene>
    <name evidence="9" type="ORF">D7Z26_13930</name>
</gene>
<dbReference type="OrthoDB" id="9810086at2"/>
<accession>A0A494XUY6</accession>
<comment type="similarity">
    <text evidence="7">Belongs to the binding-protein-dependent transport system permease family.</text>
</comment>
<dbReference type="Pfam" id="PF00528">
    <property type="entry name" value="BPD_transp_1"/>
    <property type="match status" value="1"/>
</dbReference>
<keyword evidence="6 7" id="KW-0472">Membrane</keyword>
<feature type="transmembrane region" description="Helical" evidence="7">
    <location>
        <begin position="187"/>
        <end position="212"/>
    </location>
</feature>
<dbReference type="RefSeq" id="WP_120977548.1">
    <property type="nucleotide sequence ID" value="NZ_RBZM01000005.1"/>
</dbReference>
<dbReference type="CDD" id="cd06261">
    <property type="entry name" value="TM_PBP2"/>
    <property type="match status" value="1"/>
</dbReference>
<dbReference type="AlphaFoldDB" id="A0A494XUY6"/>
<evidence type="ECO:0000256" key="1">
    <source>
        <dbReference type="ARBA" id="ARBA00004651"/>
    </source>
</evidence>
<evidence type="ECO:0000256" key="6">
    <source>
        <dbReference type="ARBA" id="ARBA00023136"/>
    </source>
</evidence>
<dbReference type="GO" id="GO:0005886">
    <property type="term" value="C:plasma membrane"/>
    <property type="evidence" value="ECO:0007669"/>
    <property type="project" value="UniProtKB-SubCell"/>
</dbReference>
<feature type="transmembrane region" description="Helical" evidence="7">
    <location>
        <begin position="20"/>
        <end position="41"/>
    </location>
</feature>
<feature type="domain" description="ABC transmembrane type-1" evidence="8">
    <location>
        <begin position="78"/>
        <end position="286"/>
    </location>
</feature>
<comment type="subcellular location">
    <subcellularLocation>
        <location evidence="1 7">Cell membrane</location>
        <topology evidence="1 7">Multi-pass membrane protein</topology>
    </subcellularLocation>
</comment>